<proteinExistence type="predicted"/>
<dbReference type="InterPro" id="IPR013187">
    <property type="entry name" value="F-box-assoc_dom_typ3"/>
</dbReference>
<dbReference type="Gramene" id="ERN19868">
    <property type="protein sequence ID" value="ERN19868"/>
    <property type="gene ID" value="AMTR_s00071p00031100"/>
</dbReference>
<dbReference type="GO" id="GO:0004842">
    <property type="term" value="F:ubiquitin-protein transferase activity"/>
    <property type="evidence" value="ECO:0000318"/>
    <property type="project" value="GO_Central"/>
</dbReference>
<protein>
    <recommendedName>
        <fullName evidence="1">F-box associated beta-propeller type 3 domain-containing protein</fullName>
    </recommendedName>
</protein>
<dbReference type="Pfam" id="PF08268">
    <property type="entry name" value="FBA_3"/>
    <property type="match status" value="1"/>
</dbReference>
<dbReference type="GO" id="GO:0031146">
    <property type="term" value="P:SCF-dependent proteasomal ubiquitin-dependent protein catabolic process"/>
    <property type="evidence" value="ECO:0000318"/>
    <property type="project" value="GO_Central"/>
</dbReference>
<feature type="domain" description="F-box associated beta-propeller type 3" evidence="1">
    <location>
        <begin position="13"/>
        <end position="217"/>
    </location>
</feature>
<dbReference type="EMBL" id="KI392062">
    <property type="protein sequence ID" value="ERN19868.1"/>
    <property type="molecule type" value="Genomic_DNA"/>
</dbReference>
<accession>U5DHC4</accession>
<evidence type="ECO:0000313" key="2">
    <source>
        <dbReference type="EMBL" id="ERN19868.1"/>
    </source>
</evidence>
<sequence length="298" mass="34102">MFCASSQDISDPRSYTKTRFQHQDLCWVACNNGMVCCLIVSKMGSFFTVANPLIQTVSIPISNLEFHVYDFGFYFEPITLSYKILVNIDRKVGAFFIFDSSVGGWRPPRNETQIQLKALFMMVCVGSTCYGISSEEQGERLIMGLEMEREEWESIQTPAKIVEEGFYKIQERDGRLCLVQVIPDSRAQAQIWVLSEGKKWTQLMNLDLKQLGWNKLEQSVVGFADFLLFPHLWIDDRLLLGIKLSEEVAFNDLYTSDLQVVYNCKSGQFGEIVVDADISCVLMYKPTLFTCQIEPYGK</sequence>
<dbReference type="Proteomes" id="UP000017836">
    <property type="component" value="Unassembled WGS sequence"/>
</dbReference>
<dbReference type="PANTHER" id="PTHR31672">
    <property type="entry name" value="BNACNNG10540D PROTEIN"/>
    <property type="match status" value="1"/>
</dbReference>
<keyword evidence="3" id="KW-1185">Reference proteome</keyword>
<gene>
    <name evidence="2" type="ORF">AMTR_s00071p00031100</name>
</gene>
<organism evidence="2 3">
    <name type="scientific">Amborella trichopoda</name>
    <dbReference type="NCBI Taxonomy" id="13333"/>
    <lineage>
        <taxon>Eukaryota</taxon>
        <taxon>Viridiplantae</taxon>
        <taxon>Streptophyta</taxon>
        <taxon>Embryophyta</taxon>
        <taxon>Tracheophyta</taxon>
        <taxon>Spermatophyta</taxon>
        <taxon>Magnoliopsida</taxon>
        <taxon>Amborellales</taxon>
        <taxon>Amborellaceae</taxon>
        <taxon>Amborella</taxon>
    </lineage>
</organism>
<dbReference type="HOGENOM" id="CLU_055525_1_0_1"/>
<evidence type="ECO:0000259" key="1">
    <source>
        <dbReference type="Pfam" id="PF08268"/>
    </source>
</evidence>
<reference evidence="3" key="1">
    <citation type="journal article" date="2013" name="Science">
        <title>The Amborella genome and the evolution of flowering plants.</title>
        <authorList>
            <consortium name="Amborella Genome Project"/>
        </authorList>
    </citation>
    <scope>NUCLEOTIDE SEQUENCE [LARGE SCALE GENOMIC DNA]</scope>
</reference>
<dbReference type="AlphaFoldDB" id="U5DHC4"/>
<dbReference type="InterPro" id="IPR050796">
    <property type="entry name" value="SCF_F-box_component"/>
</dbReference>
<name>U5DHC4_AMBTC</name>
<evidence type="ECO:0000313" key="3">
    <source>
        <dbReference type="Proteomes" id="UP000017836"/>
    </source>
</evidence>